<protein>
    <recommendedName>
        <fullName evidence="1">DUF6894 domain-containing protein</fullName>
    </recommendedName>
</protein>
<gene>
    <name evidence="2" type="ORF">QWZ18_20580</name>
</gene>
<accession>A0ABT8ATM6</accession>
<dbReference type="InterPro" id="IPR054189">
    <property type="entry name" value="DUF6894"/>
</dbReference>
<reference evidence="3" key="1">
    <citation type="journal article" date="2019" name="Int. J. Syst. Evol. Microbiol.">
        <title>The Global Catalogue of Microorganisms (GCM) 10K type strain sequencing project: providing services to taxonomists for standard genome sequencing and annotation.</title>
        <authorList>
            <consortium name="The Broad Institute Genomics Platform"/>
            <consortium name="The Broad Institute Genome Sequencing Center for Infectious Disease"/>
            <person name="Wu L."/>
            <person name="Ma J."/>
        </authorList>
    </citation>
    <scope>NUCLEOTIDE SEQUENCE [LARGE SCALE GENOMIC DNA]</scope>
    <source>
        <strain evidence="3">CECT 7806</strain>
    </source>
</reference>
<evidence type="ECO:0000259" key="1">
    <source>
        <dbReference type="Pfam" id="PF21834"/>
    </source>
</evidence>
<organism evidence="2 3">
    <name type="scientific">Methylobacterium longum</name>
    <dbReference type="NCBI Taxonomy" id="767694"/>
    <lineage>
        <taxon>Bacteria</taxon>
        <taxon>Pseudomonadati</taxon>
        <taxon>Pseudomonadota</taxon>
        <taxon>Alphaproteobacteria</taxon>
        <taxon>Hyphomicrobiales</taxon>
        <taxon>Methylobacteriaceae</taxon>
        <taxon>Methylobacterium</taxon>
    </lineage>
</organism>
<keyword evidence="3" id="KW-1185">Reference proteome</keyword>
<comment type="caution">
    <text evidence="2">The sequence shown here is derived from an EMBL/GenBank/DDBJ whole genome shotgun (WGS) entry which is preliminary data.</text>
</comment>
<evidence type="ECO:0000313" key="2">
    <source>
        <dbReference type="EMBL" id="MDN3573012.1"/>
    </source>
</evidence>
<dbReference type="RefSeq" id="WP_238293620.1">
    <property type="nucleotide sequence ID" value="NZ_BPQS01000073.1"/>
</dbReference>
<dbReference type="Proteomes" id="UP001244297">
    <property type="component" value="Unassembled WGS sequence"/>
</dbReference>
<dbReference type="Pfam" id="PF21834">
    <property type="entry name" value="DUF6894"/>
    <property type="match status" value="1"/>
</dbReference>
<proteinExistence type="predicted"/>
<feature type="domain" description="DUF6894" evidence="1">
    <location>
        <begin position="3"/>
        <end position="71"/>
    </location>
</feature>
<evidence type="ECO:0000313" key="3">
    <source>
        <dbReference type="Proteomes" id="UP001244297"/>
    </source>
</evidence>
<sequence length="89" mass="9686">MPRYFFDINDGQFLPDTEGTDCADCDAARREAMISLPEIARWIIPGDGDNQAFTVLVRDETGTVVYTATLTYAGLRLDGAAVAETGPVR</sequence>
<dbReference type="EMBL" id="JAUFPT010000065">
    <property type="protein sequence ID" value="MDN3573012.1"/>
    <property type="molecule type" value="Genomic_DNA"/>
</dbReference>
<name>A0ABT8ATM6_9HYPH</name>